<organism evidence="15 16">
    <name type="scientific">Carya illinoinensis</name>
    <name type="common">Pecan</name>
    <dbReference type="NCBI Taxonomy" id="32201"/>
    <lineage>
        <taxon>Eukaryota</taxon>
        <taxon>Viridiplantae</taxon>
        <taxon>Streptophyta</taxon>
        <taxon>Embryophyta</taxon>
        <taxon>Tracheophyta</taxon>
        <taxon>Spermatophyta</taxon>
        <taxon>Magnoliopsida</taxon>
        <taxon>eudicotyledons</taxon>
        <taxon>Gunneridae</taxon>
        <taxon>Pentapetalae</taxon>
        <taxon>rosids</taxon>
        <taxon>fabids</taxon>
        <taxon>Fagales</taxon>
        <taxon>Juglandaceae</taxon>
        <taxon>Carya</taxon>
    </lineage>
</organism>
<proteinExistence type="predicted"/>
<dbReference type="GO" id="GO:0030247">
    <property type="term" value="F:polysaccharide binding"/>
    <property type="evidence" value="ECO:0007669"/>
    <property type="project" value="InterPro"/>
</dbReference>
<dbReference type="GO" id="GO:0005524">
    <property type="term" value="F:ATP binding"/>
    <property type="evidence" value="ECO:0007669"/>
    <property type="project" value="UniProtKB-UniRule"/>
</dbReference>
<evidence type="ECO:0000256" key="8">
    <source>
        <dbReference type="ARBA" id="ARBA00022989"/>
    </source>
</evidence>
<dbReference type="InterPro" id="IPR020635">
    <property type="entry name" value="Tyr_kinase_cat_dom"/>
</dbReference>
<dbReference type="GO" id="GO:0004674">
    <property type="term" value="F:protein serine/threonine kinase activity"/>
    <property type="evidence" value="ECO:0007669"/>
    <property type="project" value="UniProtKB-KW"/>
</dbReference>
<evidence type="ECO:0000256" key="6">
    <source>
        <dbReference type="ARBA" id="ARBA00022741"/>
    </source>
</evidence>
<dbReference type="FunFam" id="3.30.200.20:FF:000178">
    <property type="entry name" value="serine/threonine-protein kinase PBS1-like"/>
    <property type="match status" value="1"/>
</dbReference>
<evidence type="ECO:0000256" key="13">
    <source>
        <dbReference type="SAM" id="SignalP"/>
    </source>
</evidence>
<keyword evidence="8 12" id="KW-1133">Transmembrane helix</keyword>
<keyword evidence="5 13" id="KW-0732">Signal</keyword>
<dbReference type="GO" id="GO:0016020">
    <property type="term" value="C:membrane"/>
    <property type="evidence" value="ECO:0007669"/>
    <property type="project" value="UniProtKB-SubCell"/>
</dbReference>
<evidence type="ECO:0000259" key="14">
    <source>
        <dbReference type="PROSITE" id="PS50011"/>
    </source>
</evidence>
<keyword evidence="16" id="KW-1185">Reference proteome</keyword>
<dbReference type="EMBL" id="CM031813">
    <property type="protein sequence ID" value="KAG6655689.1"/>
    <property type="molecule type" value="Genomic_DNA"/>
</dbReference>
<evidence type="ECO:0000256" key="12">
    <source>
        <dbReference type="SAM" id="Phobius"/>
    </source>
</evidence>
<feature type="chain" id="PRO_5035728914" description="Protein kinase domain-containing protein" evidence="13">
    <location>
        <begin position="28"/>
        <end position="547"/>
    </location>
</feature>
<evidence type="ECO:0000256" key="7">
    <source>
        <dbReference type="ARBA" id="ARBA00022840"/>
    </source>
</evidence>
<dbReference type="InterPro" id="IPR000719">
    <property type="entry name" value="Prot_kinase_dom"/>
</dbReference>
<dbReference type="SMART" id="SM00219">
    <property type="entry name" value="TyrKc"/>
    <property type="match status" value="1"/>
</dbReference>
<name>A0A8T1QN50_CARIL</name>
<keyword evidence="2" id="KW-0418">Kinase</keyword>
<feature type="transmembrane region" description="Helical" evidence="12">
    <location>
        <begin position="352"/>
        <end position="378"/>
    </location>
</feature>
<protein>
    <recommendedName>
        <fullName evidence="14">Protein kinase domain-containing protein</fullName>
    </recommendedName>
</protein>
<comment type="subcellular location">
    <subcellularLocation>
        <location evidence="1">Membrane</location>
        <topology evidence="1">Single-pass type I membrane protein</topology>
    </subcellularLocation>
</comment>
<dbReference type="PROSITE" id="PS00107">
    <property type="entry name" value="PROTEIN_KINASE_ATP"/>
    <property type="match status" value="1"/>
</dbReference>
<keyword evidence="9 12" id="KW-0472">Membrane</keyword>
<keyword evidence="10" id="KW-0325">Glycoprotein</keyword>
<dbReference type="InterPro" id="IPR025287">
    <property type="entry name" value="WAK_GUB"/>
</dbReference>
<feature type="domain" description="Protein kinase" evidence="14">
    <location>
        <begin position="416"/>
        <end position="547"/>
    </location>
</feature>
<evidence type="ECO:0000313" key="15">
    <source>
        <dbReference type="EMBL" id="KAG6655689.1"/>
    </source>
</evidence>
<evidence type="ECO:0000256" key="3">
    <source>
        <dbReference type="ARBA" id="ARBA00022679"/>
    </source>
</evidence>
<reference evidence="15" key="1">
    <citation type="submission" date="2020-12" db="EMBL/GenBank/DDBJ databases">
        <title>WGS assembly of Carya illinoinensis cv. Pawnee.</title>
        <authorList>
            <person name="Platts A."/>
            <person name="Shu S."/>
            <person name="Wright S."/>
            <person name="Barry K."/>
            <person name="Edger P."/>
            <person name="Pires J.C."/>
            <person name="Schmutz J."/>
        </authorList>
    </citation>
    <scope>NUCLEOTIDE SEQUENCE</scope>
    <source>
        <tissue evidence="15">Leaf</tissue>
    </source>
</reference>
<comment type="caution">
    <text evidence="15">The sequence shown here is derived from an EMBL/GenBank/DDBJ whole genome shotgun (WGS) entry which is preliminary data.</text>
</comment>
<evidence type="ECO:0000313" key="16">
    <source>
        <dbReference type="Proteomes" id="UP000811609"/>
    </source>
</evidence>
<evidence type="ECO:0000256" key="4">
    <source>
        <dbReference type="ARBA" id="ARBA00022692"/>
    </source>
</evidence>
<keyword evidence="6 11" id="KW-0547">Nucleotide-binding</keyword>
<evidence type="ECO:0000256" key="1">
    <source>
        <dbReference type="ARBA" id="ARBA00004479"/>
    </source>
</evidence>
<dbReference type="Pfam" id="PF13947">
    <property type="entry name" value="GUB_WAK_bind"/>
    <property type="match status" value="1"/>
</dbReference>
<evidence type="ECO:0000256" key="2">
    <source>
        <dbReference type="ARBA" id="ARBA00022527"/>
    </source>
</evidence>
<keyword evidence="7 11" id="KW-0067">ATP-binding</keyword>
<dbReference type="PROSITE" id="PS50011">
    <property type="entry name" value="PROTEIN_KINASE_DOM"/>
    <property type="match status" value="1"/>
</dbReference>
<dbReference type="PANTHER" id="PTHR27009">
    <property type="entry name" value="RUST RESISTANCE KINASE LR10-RELATED"/>
    <property type="match status" value="1"/>
</dbReference>
<sequence>MVFPAGLMMVLRITVLVLIQLLSPASSLNDTHDNYSCVPSSCGNIPNISHPFRLKGDPPNCGYKRYELSCDENNHTLLSLHDGSKYYVSQINYNNYTIRIVDASIQEDNYSFIPRHFLNRRGLTYWNSNSTYALHFRRRRAGSGRIHVYVSEVVVIVNCEKPVAPGSPFHFVSTSTNCSNINNRSGSASNSSLSQYSKRYIYLNNISRTDDWVRMMDVEESCTIEQMSLTSWPGQINEDPNISCTDLRNFFSYGFELSWLYGSTLCGSCRSYRDCYLGDDNQAHCDPYWRFTFATFLLDGLSYGLYYVASPAFYFAYWIGRFIPITGRYSTFLAEFSISERYEMYNAFLMEIIIGFLLEWRVTFSVLGTPFVIAFLIYKWRRRHLSMYNAIEEFLQSQNNFMPISYSFSEIKRMTKGFKEKLGEGGYGTVFKGTLRSGCLVAVKMLGQSNTNGQDFINEMATIGRIHHVNVVQLIGYCVHGSKRALLYDFMPKGSLNKYIFSSEESIFLDNEKTYNIALGVARGLSICIEDVTCKSCISISNLITSF</sequence>
<keyword evidence="3" id="KW-0808">Transferase</keyword>
<dbReference type="InterPro" id="IPR017441">
    <property type="entry name" value="Protein_kinase_ATP_BS"/>
</dbReference>
<dbReference type="GO" id="GO:0004713">
    <property type="term" value="F:protein tyrosine kinase activity"/>
    <property type="evidence" value="ECO:0007669"/>
    <property type="project" value="InterPro"/>
</dbReference>
<dbReference type="Pfam" id="PF07714">
    <property type="entry name" value="PK_Tyr_Ser-Thr"/>
    <property type="match status" value="1"/>
</dbReference>
<evidence type="ECO:0000256" key="11">
    <source>
        <dbReference type="PROSITE-ProRule" id="PRU10141"/>
    </source>
</evidence>
<keyword evidence="2" id="KW-0723">Serine/threonine-protein kinase</keyword>
<dbReference type="Proteomes" id="UP000811609">
    <property type="component" value="Chromosome 5"/>
</dbReference>
<dbReference type="AlphaFoldDB" id="A0A8T1QN50"/>
<evidence type="ECO:0000256" key="10">
    <source>
        <dbReference type="ARBA" id="ARBA00023180"/>
    </source>
</evidence>
<feature type="binding site" evidence="11">
    <location>
        <position position="444"/>
    </location>
    <ligand>
        <name>ATP</name>
        <dbReference type="ChEBI" id="CHEBI:30616"/>
    </ligand>
</feature>
<accession>A0A8T1QN50</accession>
<gene>
    <name evidence="15" type="ORF">CIPAW_05G233200</name>
</gene>
<dbReference type="InterPro" id="IPR045874">
    <property type="entry name" value="LRK10/LRL21-25-like"/>
</dbReference>
<feature type="signal peptide" evidence="13">
    <location>
        <begin position="1"/>
        <end position="27"/>
    </location>
</feature>
<keyword evidence="4 12" id="KW-0812">Transmembrane</keyword>
<dbReference type="InterPro" id="IPR001245">
    <property type="entry name" value="Ser-Thr/Tyr_kinase_cat_dom"/>
</dbReference>
<evidence type="ECO:0000256" key="9">
    <source>
        <dbReference type="ARBA" id="ARBA00023136"/>
    </source>
</evidence>
<evidence type="ECO:0000256" key="5">
    <source>
        <dbReference type="ARBA" id="ARBA00022729"/>
    </source>
</evidence>